<dbReference type="AlphaFoldDB" id="A0A510Y529"/>
<protein>
    <submittedName>
        <fullName evidence="2">NAD(P)-dependent oxidoreductase</fullName>
    </submittedName>
</protein>
<dbReference type="InterPro" id="IPR008030">
    <property type="entry name" value="NmrA-like"/>
</dbReference>
<accession>A0A510Y529</accession>
<sequence>MKYVITGATGHLGKKVTEELLELVPKEQVTLGVRSPEKAAVFKEQNVHIEKMDYYSFDEQTAVFRGADVVLYIPSITHPSEQRITEFRTSVEAAEGVGVKHFIFIGFTADHWNNPFHMSPFFGYAVRRIAMSSMSGTIIRNGVYADPLIPYTEELVRTKRLPYPAGRGAVSFITRRDLAKAIAAVAAGPDRHGGLYTLTGMQAYTMEELGELLSNITGERIRYEPMEVQEFARTYDDGSGFGRVNASLYEAVSMGLMGEVTPDVEKLTGKPPEMLRSYLERHLL</sequence>
<gene>
    <name evidence="2" type="ORF">MHA01_13740</name>
</gene>
<dbReference type="Gene3D" id="3.40.50.720">
    <property type="entry name" value="NAD(P)-binding Rossmann-like Domain"/>
    <property type="match status" value="1"/>
</dbReference>
<dbReference type="SUPFAM" id="SSF51735">
    <property type="entry name" value="NAD(P)-binding Rossmann-fold domains"/>
    <property type="match status" value="1"/>
</dbReference>
<organism evidence="2 3">
    <name type="scientific">Marinococcus halophilus</name>
    <dbReference type="NCBI Taxonomy" id="1371"/>
    <lineage>
        <taxon>Bacteria</taxon>
        <taxon>Bacillati</taxon>
        <taxon>Bacillota</taxon>
        <taxon>Bacilli</taxon>
        <taxon>Bacillales</taxon>
        <taxon>Bacillaceae</taxon>
        <taxon>Marinococcus</taxon>
    </lineage>
</organism>
<dbReference type="InterPro" id="IPR036291">
    <property type="entry name" value="NAD(P)-bd_dom_sf"/>
</dbReference>
<dbReference type="Gene3D" id="3.90.25.10">
    <property type="entry name" value="UDP-galactose 4-epimerase, domain 1"/>
    <property type="match status" value="1"/>
</dbReference>
<feature type="domain" description="NmrA-like" evidence="1">
    <location>
        <begin position="4"/>
        <end position="233"/>
    </location>
</feature>
<dbReference type="OrthoDB" id="152510at2"/>
<dbReference type="EMBL" id="BJUN01000006">
    <property type="protein sequence ID" value="GEK58469.1"/>
    <property type="molecule type" value="Genomic_DNA"/>
</dbReference>
<evidence type="ECO:0000313" key="2">
    <source>
        <dbReference type="EMBL" id="GEK58469.1"/>
    </source>
</evidence>
<dbReference type="InterPro" id="IPR052718">
    <property type="entry name" value="NmrA-type_oxidoreductase"/>
</dbReference>
<keyword evidence="3" id="KW-1185">Reference proteome</keyword>
<dbReference type="PANTHER" id="PTHR47129:SF1">
    <property type="entry name" value="NMRA-LIKE DOMAIN-CONTAINING PROTEIN"/>
    <property type="match status" value="1"/>
</dbReference>
<name>A0A510Y529_MARHA</name>
<reference evidence="2 3" key="1">
    <citation type="submission" date="2019-07" db="EMBL/GenBank/DDBJ databases">
        <title>Whole genome shotgun sequence of Marinococcus halophilus NBRC 102359.</title>
        <authorList>
            <person name="Hosoyama A."/>
            <person name="Uohara A."/>
            <person name="Ohji S."/>
            <person name="Ichikawa N."/>
        </authorList>
    </citation>
    <scope>NUCLEOTIDE SEQUENCE [LARGE SCALE GENOMIC DNA]</scope>
    <source>
        <strain evidence="2 3">NBRC 102359</strain>
    </source>
</reference>
<dbReference type="Pfam" id="PF05368">
    <property type="entry name" value="NmrA"/>
    <property type="match status" value="1"/>
</dbReference>
<dbReference type="PANTHER" id="PTHR47129">
    <property type="entry name" value="QUINONE OXIDOREDUCTASE 2"/>
    <property type="match status" value="1"/>
</dbReference>
<evidence type="ECO:0000259" key="1">
    <source>
        <dbReference type="Pfam" id="PF05368"/>
    </source>
</evidence>
<dbReference type="Proteomes" id="UP000321051">
    <property type="component" value="Unassembled WGS sequence"/>
</dbReference>
<dbReference type="RefSeq" id="WP_094908223.1">
    <property type="nucleotide sequence ID" value="NZ_BJUN01000006.1"/>
</dbReference>
<comment type="caution">
    <text evidence="2">The sequence shown here is derived from an EMBL/GenBank/DDBJ whole genome shotgun (WGS) entry which is preliminary data.</text>
</comment>
<evidence type="ECO:0000313" key="3">
    <source>
        <dbReference type="Proteomes" id="UP000321051"/>
    </source>
</evidence>
<dbReference type="STRING" id="1371.GCA_900166605_01478"/>
<proteinExistence type="predicted"/>